<feature type="coiled-coil region" evidence="9">
    <location>
        <begin position="363"/>
        <end position="390"/>
    </location>
</feature>
<keyword evidence="3 8" id="KW-0597">Phosphoprotein</keyword>
<dbReference type="PANTHER" id="PTHR43395">
    <property type="entry name" value="SENSOR HISTIDINE KINASE CHEA"/>
    <property type="match status" value="1"/>
</dbReference>
<dbReference type="Gene3D" id="3.30.565.10">
    <property type="entry name" value="Histidine kinase-like ATPase, C-terminal domain"/>
    <property type="match status" value="1"/>
</dbReference>
<dbReference type="SMART" id="SM00260">
    <property type="entry name" value="CheW"/>
    <property type="match status" value="1"/>
</dbReference>
<evidence type="ECO:0000256" key="3">
    <source>
        <dbReference type="ARBA" id="ARBA00022553"/>
    </source>
</evidence>
<dbReference type="GO" id="GO:0000155">
    <property type="term" value="F:phosphorelay sensor kinase activity"/>
    <property type="evidence" value="ECO:0007669"/>
    <property type="project" value="UniProtKB-ARBA"/>
</dbReference>
<dbReference type="InterPro" id="IPR003594">
    <property type="entry name" value="HATPase_dom"/>
</dbReference>
<dbReference type="EC" id="2.7.13.3" evidence="2"/>
<evidence type="ECO:0000256" key="5">
    <source>
        <dbReference type="ARBA" id="ARBA00022741"/>
    </source>
</evidence>
<sequence>MNEQMIEEYIQDSLSLVDEAIDRLNSEDYSHKCVNAIFRCLHTIKGASGFVGLDAMSHFVHQFEGYLKPWQESGRGLNKDEAQCILEGLRLTQEALVQTRVTSIPESQEYIDFLNQIKSIAHKFDELSFSGLESLIHELKEIVKPDHEQTYQKEFLSIGSQMKRLLEDIKSEKTFYQLPVSARQIKLVKIGETDISQMVKNQLESFEKLTVQGATACKHLETDELKSELHQIETICNKPGFLLSWDIIQDLCDMAPDVVEEAFRRFWDECIKPLATIELQEITDEEPVPQKDESETKEPEPEAQQKEAQQKEAPENAKKEEYLRISSNALQQMTDSTGDLVADRNAIENLIQEMGAHVPARYRRYLQDNYSNLDKHVNALERQLNSLSSRQLNDVFRRLGPMVTSLSETLGKKIDLTISGGEIEIPRDLLRSLNDPLVHIVRNSLDHGIESPEERENFGKPGAGKLDIRAERNEDRLSIHIQDDGKGIDPQVIHQKAIEKGVINKHDNLEKSEIIHLIFEAGFSTKDQVSDVSGRGVGMDVVRTAIESKGGRIHMDSEIGQGTVLEISLPLSEGYRTQDILLVKAGKQTYGMEYRCLKEILDCEKVDIHAYRQKSFFEYRTDLLPYVNLEDLFLEISEDSTQQPDDSGRIIVLEDEQKNMMACRVDRVYHKVKVVVIPFVHDFLKDNPILRGTAVLGTGEPYLILDFRDVEKILHQIMAN</sequence>
<comment type="caution">
    <text evidence="14">The sequence shown here is derived from an EMBL/GenBank/DDBJ whole genome shotgun (WGS) entry which is preliminary data.</text>
</comment>
<reference evidence="15" key="1">
    <citation type="submission" date="2012-11" db="EMBL/GenBank/DDBJ databases">
        <authorList>
            <person name="Lucero-Rivera Y.E."/>
            <person name="Tovar-Ramirez D."/>
        </authorList>
    </citation>
    <scope>NUCLEOTIDE SEQUENCE [LARGE SCALE GENOMIC DNA]</scope>
    <source>
        <strain evidence="15">Araruama</strain>
    </source>
</reference>
<dbReference type="InterPro" id="IPR051315">
    <property type="entry name" value="Bact_Chemotaxis_CheA"/>
</dbReference>
<dbReference type="InterPro" id="IPR002545">
    <property type="entry name" value="CheW-lke_dom"/>
</dbReference>
<keyword evidence="5" id="KW-0547">Nucleotide-binding</keyword>
<dbReference type="Gene3D" id="2.30.30.40">
    <property type="entry name" value="SH3 Domains"/>
    <property type="match status" value="1"/>
</dbReference>
<feature type="compositionally biased region" description="Basic and acidic residues" evidence="10">
    <location>
        <begin position="288"/>
        <end position="318"/>
    </location>
</feature>
<evidence type="ECO:0000256" key="7">
    <source>
        <dbReference type="ARBA" id="ARBA00035100"/>
    </source>
</evidence>
<evidence type="ECO:0000313" key="14">
    <source>
        <dbReference type="EMBL" id="ETR72900.1"/>
    </source>
</evidence>
<evidence type="ECO:0000256" key="1">
    <source>
        <dbReference type="ARBA" id="ARBA00000085"/>
    </source>
</evidence>
<dbReference type="SUPFAM" id="SSF47226">
    <property type="entry name" value="Histidine-containing phosphotransfer domain, HPT domain"/>
    <property type="match status" value="1"/>
</dbReference>
<dbReference type="Pfam" id="PF01584">
    <property type="entry name" value="CheW"/>
    <property type="match status" value="1"/>
</dbReference>
<dbReference type="PROSITE" id="PS50851">
    <property type="entry name" value="CHEW"/>
    <property type="match status" value="1"/>
</dbReference>
<organism evidence="14 15">
    <name type="scientific">Candidatus Magnetoglobus multicellularis str. Araruama</name>
    <dbReference type="NCBI Taxonomy" id="890399"/>
    <lineage>
        <taxon>Bacteria</taxon>
        <taxon>Pseudomonadati</taxon>
        <taxon>Thermodesulfobacteriota</taxon>
        <taxon>Desulfobacteria</taxon>
        <taxon>Desulfobacterales</taxon>
        <taxon>Desulfobacteraceae</taxon>
        <taxon>Candidatus Magnetoglobus</taxon>
    </lineage>
</organism>
<dbReference type="InterPro" id="IPR036641">
    <property type="entry name" value="HPT_dom_sf"/>
</dbReference>
<accession>A0A1V1PDL8</accession>
<dbReference type="CDD" id="cd00088">
    <property type="entry name" value="HPT"/>
    <property type="match status" value="1"/>
</dbReference>
<evidence type="ECO:0000256" key="4">
    <source>
        <dbReference type="ARBA" id="ARBA00022679"/>
    </source>
</evidence>
<dbReference type="Gene3D" id="1.20.120.160">
    <property type="entry name" value="HPT domain"/>
    <property type="match status" value="1"/>
</dbReference>
<dbReference type="PRINTS" id="PR00344">
    <property type="entry name" value="BCTRLSENSOR"/>
</dbReference>
<evidence type="ECO:0000256" key="8">
    <source>
        <dbReference type="PROSITE-ProRule" id="PRU00110"/>
    </source>
</evidence>
<dbReference type="FunFam" id="3.30.565.10:FF:000016">
    <property type="entry name" value="Chemotaxis protein CheA, putative"/>
    <property type="match status" value="1"/>
</dbReference>
<comment type="function">
    <text evidence="7">Involved in the transmission of sensory signals from the chemoreceptors to the flagellar motors. CheA is autophosphorylated; it can transfer its phosphate group to either CheB or CheY.</text>
</comment>
<dbReference type="EMBL" id="ATBP01000101">
    <property type="protein sequence ID" value="ETR72900.1"/>
    <property type="molecule type" value="Genomic_DNA"/>
</dbReference>
<dbReference type="InterPro" id="IPR005467">
    <property type="entry name" value="His_kinase_dom"/>
</dbReference>
<feature type="modified residue" description="Phosphohistidine" evidence="8">
    <location>
        <position position="42"/>
    </location>
</feature>
<evidence type="ECO:0000256" key="2">
    <source>
        <dbReference type="ARBA" id="ARBA00012438"/>
    </source>
</evidence>
<feature type="region of interest" description="Disordered" evidence="10">
    <location>
        <begin position="281"/>
        <end position="318"/>
    </location>
</feature>
<dbReference type="SMART" id="SM00387">
    <property type="entry name" value="HATPase_c"/>
    <property type="match status" value="1"/>
</dbReference>
<comment type="catalytic activity">
    <reaction evidence="1">
        <text>ATP + protein L-histidine = ADP + protein N-phospho-L-histidine.</text>
        <dbReference type="EC" id="2.7.13.3"/>
    </reaction>
</comment>
<evidence type="ECO:0000259" key="11">
    <source>
        <dbReference type="PROSITE" id="PS50109"/>
    </source>
</evidence>
<dbReference type="InterPro" id="IPR036061">
    <property type="entry name" value="CheW-like_dom_sf"/>
</dbReference>
<keyword evidence="6" id="KW-0418">Kinase</keyword>
<gene>
    <name evidence="14" type="ORF">OMM_01343</name>
</gene>
<keyword evidence="4" id="KW-0808">Transferase</keyword>
<dbReference type="InterPro" id="IPR036890">
    <property type="entry name" value="HATPase_C_sf"/>
</dbReference>
<protein>
    <recommendedName>
        <fullName evidence="2">histidine kinase</fullName>
        <ecNumber evidence="2">2.7.13.3</ecNumber>
    </recommendedName>
</protein>
<evidence type="ECO:0000256" key="9">
    <source>
        <dbReference type="SAM" id="Coils"/>
    </source>
</evidence>
<feature type="domain" description="Histidine kinase" evidence="11">
    <location>
        <begin position="361"/>
        <end position="573"/>
    </location>
</feature>
<evidence type="ECO:0000256" key="6">
    <source>
        <dbReference type="ARBA" id="ARBA00022777"/>
    </source>
</evidence>
<evidence type="ECO:0000259" key="13">
    <source>
        <dbReference type="PROSITE" id="PS50894"/>
    </source>
</evidence>
<dbReference type="SUPFAM" id="SSF50341">
    <property type="entry name" value="CheW-like"/>
    <property type="match status" value="1"/>
</dbReference>
<dbReference type="PROSITE" id="PS50109">
    <property type="entry name" value="HIS_KIN"/>
    <property type="match status" value="1"/>
</dbReference>
<name>A0A1V1PDL8_9BACT</name>
<dbReference type="Pfam" id="PF02518">
    <property type="entry name" value="HATPase_c"/>
    <property type="match status" value="1"/>
</dbReference>
<feature type="domain" description="CheW-like" evidence="12">
    <location>
        <begin position="577"/>
        <end position="716"/>
    </location>
</feature>
<dbReference type="InterPro" id="IPR004358">
    <property type="entry name" value="Sig_transdc_His_kin-like_C"/>
</dbReference>
<dbReference type="InterPro" id="IPR008207">
    <property type="entry name" value="Sig_transdc_His_kin_Hpt_dom"/>
</dbReference>
<dbReference type="PROSITE" id="PS50894">
    <property type="entry name" value="HPT"/>
    <property type="match status" value="1"/>
</dbReference>
<dbReference type="Proteomes" id="UP000189670">
    <property type="component" value="Unassembled WGS sequence"/>
</dbReference>
<feature type="domain" description="HPt" evidence="13">
    <location>
        <begin position="1"/>
        <end position="99"/>
    </location>
</feature>
<dbReference type="GO" id="GO:0006935">
    <property type="term" value="P:chemotaxis"/>
    <property type="evidence" value="ECO:0007669"/>
    <property type="project" value="InterPro"/>
</dbReference>
<dbReference type="PANTHER" id="PTHR43395:SF10">
    <property type="entry name" value="CHEMOTAXIS PROTEIN CHEA"/>
    <property type="match status" value="1"/>
</dbReference>
<proteinExistence type="predicted"/>
<evidence type="ECO:0000313" key="15">
    <source>
        <dbReference type="Proteomes" id="UP000189670"/>
    </source>
</evidence>
<dbReference type="Pfam" id="PF01627">
    <property type="entry name" value="Hpt"/>
    <property type="match status" value="1"/>
</dbReference>
<dbReference type="AlphaFoldDB" id="A0A1V1PDL8"/>
<evidence type="ECO:0000256" key="10">
    <source>
        <dbReference type="SAM" id="MobiDB-lite"/>
    </source>
</evidence>
<evidence type="ECO:0000259" key="12">
    <source>
        <dbReference type="PROSITE" id="PS50851"/>
    </source>
</evidence>
<dbReference type="SUPFAM" id="SSF55874">
    <property type="entry name" value="ATPase domain of HSP90 chaperone/DNA topoisomerase II/histidine kinase"/>
    <property type="match status" value="1"/>
</dbReference>
<dbReference type="SMART" id="SM00073">
    <property type="entry name" value="HPT"/>
    <property type="match status" value="1"/>
</dbReference>
<keyword evidence="9" id="KW-0175">Coiled coil</keyword>